<evidence type="ECO:0000256" key="1">
    <source>
        <dbReference type="ARBA" id="ARBA00023125"/>
    </source>
</evidence>
<dbReference type="Pfam" id="PF01381">
    <property type="entry name" value="HTH_3"/>
    <property type="match status" value="1"/>
</dbReference>
<evidence type="ECO:0000259" key="2">
    <source>
        <dbReference type="PROSITE" id="PS50943"/>
    </source>
</evidence>
<dbReference type="EMBL" id="CP015904">
    <property type="protein sequence ID" value="ARE14554.1"/>
    <property type="molecule type" value="Genomic_DNA"/>
</dbReference>
<organism evidence="3 4">
    <name type="scientific">Lactococcus lactis subsp. lactis</name>
    <name type="common">Streptococcus lactis</name>
    <dbReference type="NCBI Taxonomy" id="1360"/>
    <lineage>
        <taxon>Bacteria</taxon>
        <taxon>Bacillati</taxon>
        <taxon>Bacillota</taxon>
        <taxon>Bacilli</taxon>
        <taxon>Lactobacillales</taxon>
        <taxon>Streptococcaceae</taxon>
        <taxon>Lactococcus</taxon>
    </lineage>
</organism>
<dbReference type="InterPro" id="IPR001387">
    <property type="entry name" value="Cro/C1-type_HTH"/>
</dbReference>
<dbReference type="RefSeq" id="WP_081200200.1">
    <property type="nucleotide sequence ID" value="NZ_CP015903.2"/>
</dbReference>
<dbReference type="AlphaFoldDB" id="A0AAC9W9T0"/>
<dbReference type="PANTHER" id="PTHR46558">
    <property type="entry name" value="TRACRIPTIONAL REGULATORY PROTEIN-RELATED-RELATED"/>
    <property type="match status" value="1"/>
</dbReference>
<evidence type="ECO:0000313" key="4">
    <source>
        <dbReference type="Proteomes" id="UP000192067"/>
    </source>
</evidence>
<dbReference type="Gene3D" id="1.10.260.40">
    <property type="entry name" value="lambda repressor-like DNA-binding domains"/>
    <property type="match status" value="1"/>
</dbReference>
<dbReference type="SUPFAM" id="SSF47413">
    <property type="entry name" value="lambda repressor-like DNA-binding domains"/>
    <property type="match status" value="1"/>
</dbReference>
<gene>
    <name evidence="3" type="ORF">LLUC11_2233</name>
</gene>
<dbReference type="CDD" id="cd00093">
    <property type="entry name" value="HTH_XRE"/>
    <property type="match status" value="1"/>
</dbReference>
<protein>
    <submittedName>
        <fullName evidence="3">Transcriptional regulator</fullName>
    </submittedName>
</protein>
<accession>A0AAC9W9T0</accession>
<dbReference type="InterPro" id="IPR010982">
    <property type="entry name" value="Lambda_DNA-bd_dom_sf"/>
</dbReference>
<keyword evidence="1" id="KW-0238">DNA-binding</keyword>
<sequence length="178" mass="21190">MSLGKKLKQLRKEYKYSQAVVARDIEVSQQAYSFYENDKKKPTMPVIARLARLYQIPMSELLNAEENTKEQQMEKFIEVLTRRIWAIIDLKYLNNNFFDLCLVIEEQARISLMSVQSREILEKKEFDLDYTTLGKLRGDYLEPFKEEIENKNQDTELIPNLVETIFLKEKEIASKYFE</sequence>
<dbReference type="Proteomes" id="UP000192067">
    <property type="component" value="Chromosome"/>
</dbReference>
<dbReference type="PROSITE" id="PS50943">
    <property type="entry name" value="HTH_CROC1"/>
    <property type="match status" value="1"/>
</dbReference>
<proteinExistence type="predicted"/>
<dbReference type="PANTHER" id="PTHR46558:SF11">
    <property type="entry name" value="HTH-TYPE TRANSCRIPTIONAL REGULATOR XRE"/>
    <property type="match status" value="1"/>
</dbReference>
<reference evidence="3 4" key="1">
    <citation type="journal article" date="2017" name="BMC Genomics">
        <title>Comparative and functional genomics of the Lactococcus lactis taxon; insights into evolution and niche adaptation.</title>
        <authorList>
            <person name="Kelleher P."/>
            <person name="Bottacini F."/>
            <person name="Mahony J."/>
            <person name="Kilcawley K.N."/>
            <person name="van Sinderen D."/>
        </authorList>
    </citation>
    <scope>NUCLEOTIDE SEQUENCE [LARGE SCALE GENOMIC DNA]</scope>
    <source>
        <strain evidence="3 4">UC11</strain>
    </source>
</reference>
<dbReference type="SMART" id="SM00530">
    <property type="entry name" value="HTH_XRE"/>
    <property type="match status" value="1"/>
</dbReference>
<feature type="domain" description="HTH cro/C1-type" evidence="2">
    <location>
        <begin position="7"/>
        <end position="61"/>
    </location>
</feature>
<dbReference type="GO" id="GO:0003677">
    <property type="term" value="F:DNA binding"/>
    <property type="evidence" value="ECO:0007669"/>
    <property type="project" value="UniProtKB-KW"/>
</dbReference>
<name>A0AAC9W9T0_LACLL</name>
<evidence type="ECO:0000313" key="3">
    <source>
        <dbReference type="EMBL" id="ARE14554.1"/>
    </source>
</evidence>